<organism evidence="3 4">
    <name type="scientific">Zoarces viviparus</name>
    <name type="common">Viviparous eelpout</name>
    <name type="synonym">Blennius viviparus</name>
    <dbReference type="NCBI Taxonomy" id="48416"/>
    <lineage>
        <taxon>Eukaryota</taxon>
        <taxon>Metazoa</taxon>
        <taxon>Chordata</taxon>
        <taxon>Craniata</taxon>
        <taxon>Vertebrata</taxon>
        <taxon>Euteleostomi</taxon>
        <taxon>Actinopterygii</taxon>
        <taxon>Neopterygii</taxon>
        <taxon>Teleostei</taxon>
        <taxon>Neoteleostei</taxon>
        <taxon>Acanthomorphata</taxon>
        <taxon>Eupercaria</taxon>
        <taxon>Perciformes</taxon>
        <taxon>Cottioidei</taxon>
        <taxon>Zoarcales</taxon>
        <taxon>Zoarcidae</taxon>
        <taxon>Zoarcinae</taxon>
        <taxon>Zoarces</taxon>
    </lineage>
</organism>
<dbReference type="Proteomes" id="UP001488805">
    <property type="component" value="Unassembled WGS sequence"/>
</dbReference>
<dbReference type="Pfam" id="PF05018">
    <property type="entry name" value="CFA20_dom"/>
    <property type="match status" value="1"/>
</dbReference>
<evidence type="ECO:0000313" key="3">
    <source>
        <dbReference type="EMBL" id="KAK9528924.1"/>
    </source>
</evidence>
<evidence type="ECO:0000313" key="4">
    <source>
        <dbReference type="Proteomes" id="UP001488805"/>
    </source>
</evidence>
<feature type="compositionally biased region" description="Acidic residues" evidence="1">
    <location>
        <begin position="279"/>
        <end position="291"/>
    </location>
</feature>
<dbReference type="AlphaFoldDB" id="A0AAW1F5V6"/>
<comment type="caution">
    <text evidence="3">The sequence shown here is derived from an EMBL/GenBank/DDBJ whole genome shotgun (WGS) entry which is preliminary data.</text>
</comment>
<dbReference type="InterPro" id="IPR040441">
    <property type="entry name" value="CFA20/CFAP20DC"/>
</dbReference>
<feature type="domain" description="CFA20" evidence="2">
    <location>
        <begin position="3"/>
        <end position="59"/>
    </location>
</feature>
<proteinExistence type="predicted"/>
<feature type="compositionally biased region" description="Low complexity" evidence="1">
    <location>
        <begin position="204"/>
        <end position="216"/>
    </location>
</feature>
<feature type="region of interest" description="Disordered" evidence="1">
    <location>
        <begin position="113"/>
        <end position="216"/>
    </location>
</feature>
<feature type="compositionally biased region" description="Basic and acidic residues" evidence="1">
    <location>
        <begin position="123"/>
        <end position="144"/>
    </location>
</feature>
<sequence length="500" mass="55000">MSATLLHAKIPFVGLKRSTWSTLGIDLQSFTGELFKGFLQLDCITLFATCKVRRIFTMKTEPTGMENDDMSLSGAGDTSIPRSCRFPPDVHHVTQVLNMENLRKAGMLLSSDCGTLGTMQPHPPKDKQGSQKLRVDSAGRERLASSDAVPGGQRKRSKTPPPSWRESKQRPLTLTEKTNHRTADVYSCTPAEDSTGAAPTPAESLSCSTRSGLSSDLLDRSSWETNEGTEPQLTLQGEVLTFSSQPHSPKRGQGQGDQEKTEMGDDRVQNKNGRRYEAQLEDDFIGSESDEDKSYNTLNPVTPRSPSPTLDVQLEGHPESHNINQTTPKELSPAATGMKSPSSVRAEPAGLAPTRCRSPSATPSRQEVNCGPREAEVVNQVVDENSSVSLSRRFLQEVKLNDSTQHKVIVLKAEDTNTLKPVDSSNYDLHVLSSLRMHRDDDHEVRMLASLKREQEEYECRASGLSASQIHHCNVSVSMSSDDASTWTHISTVCIIFCYS</sequence>
<dbReference type="InterPro" id="IPR007714">
    <property type="entry name" value="CFA20_dom"/>
</dbReference>
<reference evidence="3 4" key="1">
    <citation type="journal article" date="2024" name="Genome Biol. Evol.">
        <title>Chromosome-level genome assembly of the viviparous eelpout Zoarces viviparus.</title>
        <authorList>
            <person name="Fuhrmann N."/>
            <person name="Brasseur M.V."/>
            <person name="Bakowski C.E."/>
            <person name="Podsiadlowski L."/>
            <person name="Prost S."/>
            <person name="Krehenwinkel H."/>
            <person name="Mayer C."/>
        </authorList>
    </citation>
    <scope>NUCLEOTIDE SEQUENCE [LARGE SCALE GENOMIC DNA]</scope>
    <source>
        <strain evidence="3">NO-MEL_2022_Ind0_liver</strain>
    </source>
</reference>
<evidence type="ECO:0000256" key="1">
    <source>
        <dbReference type="SAM" id="MobiDB-lite"/>
    </source>
</evidence>
<dbReference type="EMBL" id="JBCEZU010000111">
    <property type="protein sequence ID" value="KAK9528924.1"/>
    <property type="molecule type" value="Genomic_DNA"/>
</dbReference>
<name>A0AAW1F5V6_ZOAVI</name>
<feature type="compositionally biased region" description="Basic and acidic residues" evidence="1">
    <location>
        <begin position="257"/>
        <end position="278"/>
    </location>
</feature>
<feature type="compositionally biased region" description="Polar residues" evidence="1">
    <location>
        <begin position="357"/>
        <end position="367"/>
    </location>
</feature>
<keyword evidence="4" id="KW-1185">Reference proteome</keyword>
<protein>
    <recommendedName>
        <fullName evidence="2">CFA20 domain-containing protein</fullName>
    </recommendedName>
</protein>
<feature type="compositionally biased region" description="Polar residues" evidence="1">
    <location>
        <begin position="295"/>
        <end position="310"/>
    </location>
</feature>
<gene>
    <name evidence="3" type="ORF">VZT92_013053</name>
</gene>
<accession>A0AAW1F5V6</accession>
<feature type="region of interest" description="Disordered" evidence="1">
    <location>
        <begin position="242"/>
        <end position="369"/>
    </location>
</feature>
<dbReference type="PANTHER" id="PTHR12458">
    <property type="entry name" value="ORF PROTEIN"/>
    <property type="match status" value="1"/>
</dbReference>
<evidence type="ECO:0000259" key="2">
    <source>
        <dbReference type="Pfam" id="PF05018"/>
    </source>
</evidence>